<comment type="caution">
    <text evidence="1">The sequence shown here is derived from an EMBL/GenBank/DDBJ whole genome shotgun (WGS) entry which is preliminary data.</text>
</comment>
<proteinExistence type="predicted"/>
<reference evidence="1 2" key="1">
    <citation type="journal article" date="2017" name="BMC Genomics">
        <title>Whole-genome assembly of Babesia ovata and comparative genomics between closely related pathogens.</title>
        <authorList>
            <person name="Yamagishi J."/>
            <person name="Asada M."/>
            <person name="Hakimi H."/>
            <person name="Tanaka T.Q."/>
            <person name="Sugimoto C."/>
            <person name="Kawazu S."/>
        </authorList>
    </citation>
    <scope>NUCLEOTIDE SEQUENCE [LARGE SCALE GENOMIC DNA]</scope>
    <source>
        <strain evidence="1 2">Miyake</strain>
    </source>
</reference>
<dbReference type="Proteomes" id="UP000236319">
    <property type="component" value="Unassembled WGS sequence"/>
</dbReference>
<name>A0A2H6KBV5_9APIC</name>
<dbReference type="VEuPathDB" id="PiroplasmaDB:BOVATA_019690"/>
<dbReference type="OrthoDB" id="365648at2759"/>
<organism evidence="1 2">
    <name type="scientific">Babesia ovata</name>
    <dbReference type="NCBI Taxonomy" id="189622"/>
    <lineage>
        <taxon>Eukaryota</taxon>
        <taxon>Sar</taxon>
        <taxon>Alveolata</taxon>
        <taxon>Apicomplexa</taxon>
        <taxon>Aconoidasida</taxon>
        <taxon>Piroplasmida</taxon>
        <taxon>Babesiidae</taxon>
        <taxon>Babesia</taxon>
    </lineage>
</organism>
<dbReference type="RefSeq" id="XP_028866719.1">
    <property type="nucleotide sequence ID" value="XM_029010886.1"/>
</dbReference>
<dbReference type="EMBL" id="BDSA01000002">
    <property type="protein sequence ID" value="GBE60476.1"/>
    <property type="molecule type" value="Genomic_DNA"/>
</dbReference>
<dbReference type="CDD" id="cd22823">
    <property type="entry name" value="Gal_Rha_Lectin"/>
    <property type="match status" value="1"/>
</dbReference>
<dbReference type="GeneID" id="39874246"/>
<gene>
    <name evidence="1" type="ORF">BOVATA_019690</name>
</gene>
<keyword evidence="2" id="KW-1185">Reference proteome</keyword>
<accession>A0A2H6KBV5</accession>
<dbReference type="AlphaFoldDB" id="A0A2H6KBV5"/>
<protein>
    <submittedName>
        <fullName evidence="1">Tyrosine phosphatase, putative</fullName>
    </submittedName>
</protein>
<evidence type="ECO:0000313" key="1">
    <source>
        <dbReference type="EMBL" id="GBE60476.1"/>
    </source>
</evidence>
<evidence type="ECO:0000313" key="2">
    <source>
        <dbReference type="Proteomes" id="UP000236319"/>
    </source>
</evidence>
<sequence length="176" mass="19343">MEVIDAFGICMEDFLSNKLNANKLDLKLSLHHAFTNYCQTLFNRNEACILNINKQEAGPDRFTTTFGLSCQHGNVFVGLYHCCAKTSTAITPGEEVVLFKNKTSPLTPLCPAGTKISVISSGQRGNVMCDKGHITSTLNRSSDKCNGKELCSIPFDDSQLSCRECSASHFVKYTCE</sequence>